<sequence length="988" mass="102167">MHAGHPTPGLGSTPTALSRRRLLRLGGAAAALSAGSPLLRPSIARAADAYDAMRATWVQLLTGTGFDPAAAPYTAALSSLGSQAGSFRSTMAPTTGSLWPDLPIGTVSANVTSCYARLRTMALAHVQPGTGLTGDASLAAAISTGLDWLHAGAYTPTTTSYNNWWDWQIGAPQRMLDACLLMYPQLTAAQITDYCAAVDHFVPSSAVATYTGTSTGANRVDLCRTLALRGVLGKSSSPLTTAQQALSPVFPYVLSGDGFYADGSFVQHTYIPYAGTYGDVLLNGLSKLFTLFAGTAWAVTDPNVQNVHTAVNTAFAPFVHNSIVMDGVCGRAVSRGIQQSDPLQLQQDDHTRGHGVVSDILRLATSGLASPAQSAAWKSTVKGWLQRDYYEPLLSNPAVEIPELARAQALLNDSSVTATAEPVDSRVFGMDRAVHRRAGWAAQLSICSSRTTFYETGNGENLKGWHQNSGMLYWYGDTYGNGQYSDAFWPTVDPYLLPGTTVSTLALADAAGGAWGASHPNATWAGGATDGTYAAVGQDVRGLQSTLTGKKSWFLLDDSVFCLGAGITCTDGVPVRTTVDSRNLGPNNSQVFTVDGTVQPTTLGWSRTFTGASYMAINGMGAWVFPGGGNVSTRREARTGAWSAINTGGATTPITRNYLSMWFDHGTDPTGASYCYQLMPGATAATAAARAASPDVTVLANTATVQAISVPSLGLTMANFFAAGSAGPLTASGPCSVLVREQGGSMTVAICDPTRTATTVQVTVARTTYRSVTAASGITVLTTTGQVVLLAETGGTQGASRTATVSSSGTAPAAATASQLSASASTYVRDGSYGNTNFGNATTMVVKNTNAANNGYNRRSLLTFDVSALGGRVSRAVLWVYGNVQDSGGTRSALQAFATASDSWTETGVTWNTAPALATAQGTGQCSTGSDWIALDVTGAVAAAQTSAGGTGTASLAVFEPLGAVGLAAVLNTRLNTTNPPRLEVVTG</sequence>
<dbReference type="InterPro" id="IPR008929">
    <property type="entry name" value="Chondroitin_lyas"/>
</dbReference>
<dbReference type="SUPFAM" id="SSF49863">
    <property type="entry name" value="Hyaluronate lyase-like, C-terminal domain"/>
    <property type="match status" value="1"/>
</dbReference>
<dbReference type="InterPro" id="IPR038970">
    <property type="entry name" value="Lyase_8"/>
</dbReference>
<feature type="domain" description="Polysaccharide lyase family 8 central" evidence="6">
    <location>
        <begin position="429"/>
        <end position="682"/>
    </location>
</feature>
<evidence type="ECO:0000259" key="6">
    <source>
        <dbReference type="Pfam" id="PF02278"/>
    </source>
</evidence>
<dbReference type="SUPFAM" id="SSF48230">
    <property type="entry name" value="Chondroitin AC/alginate lyase"/>
    <property type="match status" value="1"/>
</dbReference>
<evidence type="ECO:0000256" key="5">
    <source>
        <dbReference type="ARBA" id="ARBA00023239"/>
    </source>
</evidence>
<comment type="subcellular location">
    <subcellularLocation>
        <location evidence="1">Secreted</location>
    </subcellularLocation>
</comment>
<dbReference type="EC" id="4.2.2.1" evidence="10"/>
<dbReference type="NCBIfam" id="NF033679">
    <property type="entry name" value="DNRLRE_dom"/>
    <property type="match status" value="1"/>
</dbReference>
<evidence type="ECO:0000313" key="11">
    <source>
        <dbReference type="Proteomes" id="UP001206483"/>
    </source>
</evidence>
<keyword evidence="4" id="KW-0732">Signal</keyword>
<dbReference type="PANTHER" id="PTHR38481:SF1">
    <property type="entry name" value="HYALURONATE LYASE"/>
    <property type="match status" value="1"/>
</dbReference>
<dbReference type="Pfam" id="PF02884">
    <property type="entry name" value="Lyase_8_C"/>
    <property type="match status" value="1"/>
</dbReference>
<dbReference type="InterPro" id="IPR011071">
    <property type="entry name" value="Lyase_8-like_C"/>
</dbReference>
<proteinExistence type="inferred from homology"/>
<comment type="similarity">
    <text evidence="2">Belongs to the polysaccharide lyase 8 family.</text>
</comment>
<feature type="domain" description="Carbohydrate-binding module family 96" evidence="9">
    <location>
        <begin position="817"/>
        <end position="986"/>
    </location>
</feature>
<dbReference type="InterPro" id="IPR004103">
    <property type="entry name" value="Lyase_8_C"/>
</dbReference>
<dbReference type="Pfam" id="PF24517">
    <property type="entry name" value="CBM96"/>
    <property type="match status" value="1"/>
</dbReference>
<name>A0ABT1IWG5_9ACTN</name>
<evidence type="ECO:0000256" key="2">
    <source>
        <dbReference type="ARBA" id="ARBA00006699"/>
    </source>
</evidence>
<feature type="domain" description="Polysaccharide lyase family 8 C-terminal" evidence="7">
    <location>
        <begin position="697"/>
        <end position="761"/>
    </location>
</feature>
<evidence type="ECO:0000256" key="3">
    <source>
        <dbReference type="ARBA" id="ARBA00022525"/>
    </source>
</evidence>
<dbReference type="Gene3D" id="2.60.220.10">
    <property type="entry name" value="Polysaccharide lyase family 8-like, C-terminal"/>
    <property type="match status" value="1"/>
</dbReference>
<dbReference type="InterPro" id="IPR011013">
    <property type="entry name" value="Gal_mutarotase_sf_dom"/>
</dbReference>
<dbReference type="GO" id="GO:0030340">
    <property type="term" value="F:hyaluronate lyase activity"/>
    <property type="evidence" value="ECO:0007669"/>
    <property type="project" value="UniProtKB-EC"/>
</dbReference>
<dbReference type="Gene3D" id="1.50.10.100">
    <property type="entry name" value="Chondroitin AC/alginate lyase"/>
    <property type="match status" value="1"/>
</dbReference>
<dbReference type="InterPro" id="IPR014718">
    <property type="entry name" value="GH-type_carb-bd"/>
</dbReference>
<keyword evidence="5 10" id="KW-0456">Lyase</keyword>
<evidence type="ECO:0000256" key="4">
    <source>
        <dbReference type="ARBA" id="ARBA00022729"/>
    </source>
</evidence>
<feature type="domain" description="Polysaccharide lyase 8 N-terminal alpha-helical" evidence="8">
    <location>
        <begin position="57"/>
        <end position="382"/>
    </location>
</feature>
<dbReference type="PROSITE" id="PS51318">
    <property type="entry name" value="TAT"/>
    <property type="match status" value="1"/>
</dbReference>
<protein>
    <submittedName>
        <fullName evidence="10">Hyaluronate lyase</fullName>
        <ecNumber evidence="10">4.2.2.1</ecNumber>
    </submittedName>
</protein>
<dbReference type="Proteomes" id="UP001206483">
    <property type="component" value="Unassembled WGS sequence"/>
</dbReference>
<dbReference type="RefSeq" id="WP_253796570.1">
    <property type="nucleotide sequence ID" value="NZ_BAAAUB010000006.1"/>
</dbReference>
<dbReference type="PANTHER" id="PTHR38481">
    <property type="entry name" value="HYALURONATE LYASE"/>
    <property type="match status" value="1"/>
</dbReference>
<evidence type="ECO:0000313" key="10">
    <source>
        <dbReference type="EMBL" id="MCP2309500.1"/>
    </source>
</evidence>
<dbReference type="InterPro" id="IPR055372">
    <property type="entry name" value="CBM96"/>
</dbReference>
<evidence type="ECO:0000256" key="1">
    <source>
        <dbReference type="ARBA" id="ARBA00004613"/>
    </source>
</evidence>
<dbReference type="Pfam" id="PF02278">
    <property type="entry name" value="Lyase_8"/>
    <property type="match status" value="1"/>
</dbReference>
<evidence type="ECO:0000259" key="7">
    <source>
        <dbReference type="Pfam" id="PF02884"/>
    </source>
</evidence>
<dbReference type="CDD" id="cd01083">
    <property type="entry name" value="GAG_Lyase"/>
    <property type="match status" value="1"/>
</dbReference>
<reference evidence="10 11" key="1">
    <citation type="submission" date="2022-06" db="EMBL/GenBank/DDBJ databases">
        <title>Sequencing the genomes of 1000 actinobacteria strains.</title>
        <authorList>
            <person name="Klenk H.-P."/>
        </authorList>
    </citation>
    <scope>NUCLEOTIDE SEQUENCE [LARGE SCALE GENOMIC DNA]</scope>
    <source>
        <strain evidence="10 11">DSM 41656</strain>
    </source>
</reference>
<evidence type="ECO:0000259" key="8">
    <source>
        <dbReference type="Pfam" id="PF08124"/>
    </source>
</evidence>
<dbReference type="Pfam" id="PF08124">
    <property type="entry name" value="Lyase_8_N"/>
    <property type="match status" value="1"/>
</dbReference>
<dbReference type="SUPFAM" id="SSF74650">
    <property type="entry name" value="Galactose mutarotase-like"/>
    <property type="match status" value="1"/>
</dbReference>
<organism evidence="10 11">
    <name type="scientific">Kitasatospora paracochleata</name>
    <dbReference type="NCBI Taxonomy" id="58354"/>
    <lineage>
        <taxon>Bacteria</taxon>
        <taxon>Bacillati</taxon>
        <taxon>Actinomycetota</taxon>
        <taxon>Actinomycetes</taxon>
        <taxon>Kitasatosporales</taxon>
        <taxon>Streptomycetaceae</taxon>
        <taxon>Kitasatospora</taxon>
    </lineage>
</organism>
<dbReference type="Gene3D" id="2.70.98.10">
    <property type="match status" value="1"/>
</dbReference>
<accession>A0ABT1IWG5</accession>
<keyword evidence="11" id="KW-1185">Reference proteome</keyword>
<dbReference type="InterPro" id="IPR003159">
    <property type="entry name" value="Lyase_8_central_dom"/>
</dbReference>
<comment type="caution">
    <text evidence="10">The sequence shown here is derived from an EMBL/GenBank/DDBJ whole genome shotgun (WGS) entry which is preliminary data.</text>
</comment>
<keyword evidence="3" id="KW-0964">Secreted</keyword>
<gene>
    <name evidence="10" type="ORF">FHR36_002624</name>
</gene>
<dbReference type="InterPro" id="IPR006311">
    <property type="entry name" value="TAT_signal"/>
</dbReference>
<evidence type="ECO:0000259" key="9">
    <source>
        <dbReference type="Pfam" id="PF24517"/>
    </source>
</evidence>
<dbReference type="EMBL" id="JAMZDX010000002">
    <property type="protein sequence ID" value="MCP2309500.1"/>
    <property type="molecule type" value="Genomic_DNA"/>
</dbReference>
<dbReference type="InterPro" id="IPR012970">
    <property type="entry name" value="Lyase_8_alpha_N"/>
</dbReference>